<dbReference type="InterPro" id="IPR021782">
    <property type="entry name" value="DUF3347"/>
</dbReference>
<dbReference type="InterPro" id="IPR006121">
    <property type="entry name" value="HMA_dom"/>
</dbReference>
<organism evidence="3 4">
    <name type="scientific">Flavobacterium segetis</name>
    <dbReference type="NCBI Taxonomy" id="271157"/>
    <lineage>
        <taxon>Bacteria</taxon>
        <taxon>Pseudomonadati</taxon>
        <taxon>Bacteroidota</taxon>
        <taxon>Flavobacteriia</taxon>
        <taxon>Flavobacteriales</taxon>
        <taxon>Flavobacteriaceae</taxon>
        <taxon>Flavobacterium</taxon>
    </lineage>
</organism>
<reference evidence="4" key="1">
    <citation type="submission" date="2016-11" db="EMBL/GenBank/DDBJ databases">
        <authorList>
            <person name="Varghese N."/>
            <person name="Submissions S."/>
        </authorList>
    </citation>
    <scope>NUCLEOTIDE SEQUENCE [LARGE SCALE GENOMIC DNA]</scope>
    <source>
        <strain evidence="4">DSM 19741</strain>
    </source>
</reference>
<feature type="domain" description="DUF3347" evidence="2">
    <location>
        <begin position="154"/>
        <end position="243"/>
    </location>
</feature>
<dbReference type="Pfam" id="PF11827">
    <property type="entry name" value="DUF3347"/>
    <property type="match status" value="1"/>
</dbReference>
<evidence type="ECO:0000256" key="1">
    <source>
        <dbReference type="SAM" id="SignalP"/>
    </source>
</evidence>
<dbReference type="AlphaFoldDB" id="A0A1M5I735"/>
<dbReference type="RefSeq" id="WP_072991853.1">
    <property type="nucleotide sequence ID" value="NZ_FQWE01000006.1"/>
</dbReference>
<dbReference type="SUPFAM" id="SSF55008">
    <property type="entry name" value="HMA, heavy metal-associated domain"/>
    <property type="match status" value="1"/>
</dbReference>
<dbReference type="GO" id="GO:0046872">
    <property type="term" value="F:metal ion binding"/>
    <property type="evidence" value="ECO:0007669"/>
    <property type="project" value="InterPro"/>
</dbReference>
<protein>
    <submittedName>
        <fullName evidence="3">Copper chaperone CopZ</fullName>
    </submittedName>
</protein>
<accession>A0A1M5I735</accession>
<name>A0A1M5I735_9FLAO</name>
<feature type="signal peptide" evidence="1">
    <location>
        <begin position="1"/>
        <end position="23"/>
    </location>
</feature>
<evidence type="ECO:0000313" key="4">
    <source>
        <dbReference type="Proteomes" id="UP000184036"/>
    </source>
</evidence>
<evidence type="ECO:0000313" key="3">
    <source>
        <dbReference type="EMBL" id="SHG23603.1"/>
    </source>
</evidence>
<feature type="chain" id="PRO_5012996905" evidence="1">
    <location>
        <begin position="24"/>
        <end position="290"/>
    </location>
</feature>
<gene>
    <name evidence="3" type="ORF">SAMN05444396_106163</name>
</gene>
<dbReference type="InterPro" id="IPR036163">
    <property type="entry name" value="HMA_dom_sf"/>
</dbReference>
<dbReference type="Proteomes" id="UP000184036">
    <property type="component" value="Unassembled WGS sequence"/>
</dbReference>
<keyword evidence="1" id="KW-0732">Signal</keyword>
<keyword evidence="4" id="KW-1185">Reference proteome</keyword>
<dbReference type="EMBL" id="FQWE01000006">
    <property type="protein sequence ID" value="SHG23603.1"/>
    <property type="molecule type" value="Genomic_DNA"/>
</dbReference>
<dbReference type="Gene3D" id="3.30.70.100">
    <property type="match status" value="1"/>
</dbReference>
<dbReference type="CDD" id="cd00371">
    <property type="entry name" value="HMA"/>
    <property type="match status" value="1"/>
</dbReference>
<sequence length="290" mass="32697">MKYSISNVMVAATMLLTFTISSAQIKNSVTENVKIYGNCGMCEKTIEKAGNLKNVASVDWNKDSKMASITYDSKKTTQDEVLKRIALAGYDSDTFLAPENVYNELPGCCQYDRESKIAVKATASTMNYENHANHANHMDMTNTAMKEMNQLSSVFDNYFAVKDALVSTDGAMAAEKSKTLLTNLEAVQMDKLEMDVHMVWMKVFTNLKEDAKHIADTKEIEHQRERFINLSKNMYELIKVSKTENPVYYQFCPMANKGKGANWLSKENAVKNPYYGSMMMTCGKTVETIK</sequence>
<evidence type="ECO:0000259" key="2">
    <source>
        <dbReference type="Pfam" id="PF11827"/>
    </source>
</evidence>
<dbReference type="OrthoDB" id="5513217at2"/>
<dbReference type="STRING" id="271157.SAMN05444396_106163"/>
<proteinExistence type="predicted"/>